<dbReference type="Proteomes" id="UP000070513">
    <property type="component" value="Unassembled WGS sequence"/>
</dbReference>
<accession>A0A135WE08</accession>
<protein>
    <recommendedName>
        <fullName evidence="4">Lipoprotein</fullName>
    </recommendedName>
</protein>
<dbReference type="RefSeq" id="WP_062651060.1">
    <property type="nucleotide sequence ID" value="NZ_LPUR01000011.1"/>
</dbReference>
<reference evidence="2 3" key="2">
    <citation type="journal article" date="2016" name="Genome Announc.">
        <title>Draft Genome Sequence of a Biocontrol Rhizobacterium, Chryseobacterium kwangjuense Strain KJ1R5, Isolated from Pepper (Capsicum annuum).</title>
        <authorList>
            <person name="Jeong J.J."/>
            <person name="Park H."/>
            <person name="Park B.H."/>
            <person name="Mannaa M."/>
            <person name="Sang M.K."/>
            <person name="Choi I.G."/>
            <person name="Kim K.D."/>
        </authorList>
    </citation>
    <scope>NUCLEOTIDE SEQUENCE [LARGE SCALE GENOMIC DNA]</scope>
    <source>
        <strain evidence="2 3">KJ1R5</strain>
    </source>
</reference>
<feature type="signal peptide" evidence="1">
    <location>
        <begin position="1"/>
        <end position="19"/>
    </location>
</feature>
<evidence type="ECO:0000313" key="2">
    <source>
        <dbReference type="EMBL" id="KXH82962.1"/>
    </source>
</evidence>
<evidence type="ECO:0000256" key="1">
    <source>
        <dbReference type="SAM" id="SignalP"/>
    </source>
</evidence>
<evidence type="ECO:0008006" key="4">
    <source>
        <dbReference type="Google" id="ProtNLM"/>
    </source>
</evidence>
<gene>
    <name evidence="2" type="ORF">AU378_11025</name>
</gene>
<organism evidence="2 3">
    <name type="scientific">Chryseobacterium kwangjuense</name>
    <dbReference type="NCBI Taxonomy" id="267125"/>
    <lineage>
        <taxon>Bacteria</taxon>
        <taxon>Pseudomonadati</taxon>
        <taxon>Bacteroidota</taxon>
        <taxon>Flavobacteriia</taxon>
        <taxon>Flavobacteriales</taxon>
        <taxon>Weeksellaceae</taxon>
        <taxon>Chryseobacterium group</taxon>
        <taxon>Chryseobacterium</taxon>
    </lineage>
</organism>
<dbReference type="OrthoDB" id="9809841at2"/>
<comment type="caution">
    <text evidence="2">The sequence shown here is derived from an EMBL/GenBank/DDBJ whole genome shotgun (WGS) entry which is preliminary data.</text>
</comment>
<sequence>MKNLIILSLLLLFCCTSKSQVQKNETQINIQTTLKNNNEVYITFTNKSNSSVEIKKPCMFNTYIKVQKDDEELNSLIRVKVDPACEYPVSYLNTNNSREYKFPFKINELYDLKEGEKYSMNVEYYIISNNKLVQKIVSDQYIFIWKN</sequence>
<evidence type="ECO:0000313" key="3">
    <source>
        <dbReference type="Proteomes" id="UP000070513"/>
    </source>
</evidence>
<dbReference type="AlphaFoldDB" id="A0A135WE08"/>
<dbReference type="EMBL" id="LPUR01000011">
    <property type="protein sequence ID" value="KXH82962.1"/>
    <property type="molecule type" value="Genomic_DNA"/>
</dbReference>
<reference evidence="3" key="1">
    <citation type="submission" date="2015-12" db="EMBL/GenBank/DDBJ databases">
        <title>Genome sequence of a biocontrol rhizobacterium Chryseobacterium kwangjuense strain KJ1R5 isolated from pepper (Capsicum annuum L.).</title>
        <authorList>
            <person name="Jeong J.-J."/>
            <person name="Park H."/>
            <person name="Mannaa M."/>
            <person name="Sang M.K."/>
            <person name="Choi I.-G."/>
            <person name="Kim K.D."/>
        </authorList>
    </citation>
    <scope>NUCLEOTIDE SEQUENCE [LARGE SCALE GENOMIC DNA]</scope>
    <source>
        <strain evidence="3">KJ1R5</strain>
    </source>
</reference>
<feature type="chain" id="PRO_5007467594" description="Lipoprotein" evidence="1">
    <location>
        <begin position="20"/>
        <end position="147"/>
    </location>
</feature>
<keyword evidence="1" id="KW-0732">Signal</keyword>
<name>A0A135WE08_9FLAO</name>
<proteinExistence type="predicted"/>